<dbReference type="HOGENOM" id="CLU_019134_1_0_11"/>
<evidence type="ECO:0000256" key="2">
    <source>
        <dbReference type="ARBA" id="ARBA00012920"/>
    </source>
</evidence>
<dbReference type="SUPFAM" id="SSF53774">
    <property type="entry name" value="Glutaminase/Asparaginase"/>
    <property type="match status" value="1"/>
</dbReference>
<name>A0A076NHB0_9CORY</name>
<dbReference type="PANTHER" id="PTHR11707">
    <property type="entry name" value="L-ASPARAGINASE"/>
    <property type="match status" value="1"/>
</dbReference>
<keyword evidence="11" id="KW-1185">Reference proteome</keyword>
<dbReference type="EC" id="3.5.1.1" evidence="2"/>
<feature type="domain" description="Asparaginase/glutaminase C-terminal" evidence="8">
    <location>
        <begin position="194"/>
        <end position="304"/>
    </location>
</feature>
<sequence length="308" mass="30867">MDPNKPCVLVIATGGTIASTADASGARVPTLDCTALVARAEVSTPVRTHDAVSLDSSAMSLADVDMLRGLVRTSFADASVTGIVITHGTDSMADTALALDLVHDDPRPVVLTGAQRPADAAAPDGPANLRGAIEVAASPQQRDRGVLVHFGGDTLPARGLYKADTEELRAFALTAPHPLPRPAAVDVAPLRDLRIPVLAAWPGADAELADALVAQHPDGIVVAGLGSGNVSTAMGQALARALELGIEVVMSTSVAHGAVSLAYGGAGGGATLADLGARSAGFLRPGQARMALATALASGADPARLLGS</sequence>
<dbReference type="PIRSF" id="PIRSF500176">
    <property type="entry name" value="L_ASNase"/>
    <property type="match status" value="1"/>
</dbReference>
<evidence type="ECO:0000256" key="4">
    <source>
        <dbReference type="PIRSR" id="PIRSR001220-1"/>
    </source>
</evidence>
<reference evidence="10 12" key="2">
    <citation type="submission" date="2017-06" db="EMBL/GenBank/DDBJ databases">
        <authorList>
            <consortium name="Pathogen Informatics"/>
        </authorList>
    </citation>
    <scope>NUCLEOTIDE SEQUENCE [LARGE SCALE GENOMIC DNA]</scope>
    <source>
        <strain evidence="10 12">NCTC13015</strain>
    </source>
</reference>
<feature type="active site" evidence="6">
    <location>
        <position position="16"/>
    </location>
</feature>
<feature type="active site" description="O-isoaspartyl threonine intermediate" evidence="4">
    <location>
        <position position="16"/>
    </location>
</feature>
<dbReference type="InterPro" id="IPR037152">
    <property type="entry name" value="L-asparaginase_N_sf"/>
</dbReference>
<comment type="similarity">
    <text evidence="1">Belongs to the asparaginase 1 family.</text>
</comment>
<dbReference type="STRING" id="156978.CIMIT_08110"/>
<protein>
    <recommendedName>
        <fullName evidence="2">asparaginase</fullName>
        <ecNumber evidence="2">3.5.1.1</ecNumber>
    </recommendedName>
</protein>
<dbReference type="CDD" id="cd08964">
    <property type="entry name" value="L-asparaginase_II"/>
    <property type="match status" value="1"/>
</dbReference>
<proteinExistence type="inferred from homology"/>
<dbReference type="Pfam" id="PF00710">
    <property type="entry name" value="Asparaginase"/>
    <property type="match status" value="1"/>
</dbReference>
<dbReference type="InterPro" id="IPR027473">
    <property type="entry name" value="L-asparaginase_C"/>
</dbReference>
<dbReference type="InterPro" id="IPR027474">
    <property type="entry name" value="L-asparaginase_N"/>
</dbReference>
<dbReference type="PIRSF" id="PIRSF001220">
    <property type="entry name" value="L-ASNase_gatD"/>
    <property type="match status" value="1"/>
</dbReference>
<organism evidence="9 11">
    <name type="scientific">Corynebacterium imitans</name>
    <dbReference type="NCBI Taxonomy" id="156978"/>
    <lineage>
        <taxon>Bacteria</taxon>
        <taxon>Bacillati</taxon>
        <taxon>Actinomycetota</taxon>
        <taxon>Actinomycetes</taxon>
        <taxon>Mycobacteriales</taxon>
        <taxon>Corynebacteriaceae</taxon>
        <taxon>Corynebacterium</taxon>
    </lineage>
</organism>
<dbReference type="AlphaFoldDB" id="A0A076NHB0"/>
<keyword evidence="3 10" id="KW-0378">Hydrolase</keyword>
<evidence type="ECO:0000256" key="1">
    <source>
        <dbReference type="ARBA" id="ARBA00010518"/>
    </source>
</evidence>
<dbReference type="SFLD" id="SFLDS00057">
    <property type="entry name" value="Glutaminase/Asparaginase"/>
    <property type="match status" value="1"/>
</dbReference>
<dbReference type="Proteomes" id="UP000215374">
    <property type="component" value="Chromosome 1"/>
</dbReference>
<dbReference type="Proteomes" id="UP000028780">
    <property type="component" value="Chromosome"/>
</dbReference>
<dbReference type="PROSITE" id="PS51732">
    <property type="entry name" value="ASN_GLN_ASE_3"/>
    <property type="match status" value="1"/>
</dbReference>
<dbReference type="InterPro" id="IPR036152">
    <property type="entry name" value="Asp/glu_Ase-like_sf"/>
</dbReference>
<reference evidence="9 11" key="1">
    <citation type="submission" date="2014-08" db="EMBL/GenBank/DDBJ databases">
        <title>Complete genome sequence of Corynebacterium imitans DSM 44264, isolated from a five-month-old boy with suspected pharyngeal diphtheria.</title>
        <authorList>
            <person name="Mollmann S."/>
            <person name="Albersmeier A."/>
            <person name="Ruckert C."/>
            <person name="Tauch A."/>
        </authorList>
    </citation>
    <scope>NUCLEOTIDE SEQUENCE [LARGE SCALE GENOMIC DNA]</scope>
    <source>
        <strain evidence="9 11">DSM 44264</strain>
    </source>
</reference>
<evidence type="ECO:0000313" key="10">
    <source>
        <dbReference type="EMBL" id="SNV76524.1"/>
    </source>
</evidence>
<feature type="domain" description="L-asparaginase N-terminal" evidence="7">
    <location>
        <begin position="8"/>
        <end position="176"/>
    </location>
</feature>
<evidence type="ECO:0000313" key="11">
    <source>
        <dbReference type="Proteomes" id="UP000028780"/>
    </source>
</evidence>
<gene>
    <name evidence="10" type="primary">ansA</name>
    <name evidence="9" type="ORF">CIMIT_08110</name>
    <name evidence="10" type="ORF">SAMEA4535761_01682</name>
</gene>
<evidence type="ECO:0000256" key="3">
    <source>
        <dbReference type="ARBA" id="ARBA00022801"/>
    </source>
</evidence>
<dbReference type="EMBL" id="CP009211">
    <property type="protein sequence ID" value="AIJ33874.1"/>
    <property type="molecule type" value="Genomic_DNA"/>
</dbReference>
<dbReference type="PROSITE" id="PS00144">
    <property type="entry name" value="ASN_GLN_ASE_1"/>
    <property type="match status" value="1"/>
</dbReference>
<dbReference type="OrthoDB" id="9788068at2"/>
<dbReference type="Pfam" id="PF17763">
    <property type="entry name" value="Asparaginase_C"/>
    <property type="match status" value="1"/>
</dbReference>
<dbReference type="KEGG" id="cii:CIMIT_08110"/>
<dbReference type="eggNOG" id="COG0252">
    <property type="taxonomic scope" value="Bacteria"/>
</dbReference>
<dbReference type="InterPro" id="IPR004550">
    <property type="entry name" value="AsnASE_II"/>
</dbReference>
<dbReference type="PANTHER" id="PTHR11707:SF28">
    <property type="entry name" value="60 KDA LYSOPHOSPHOLIPASE"/>
    <property type="match status" value="1"/>
</dbReference>
<dbReference type="InterPro" id="IPR006034">
    <property type="entry name" value="Asparaginase/glutaminase-like"/>
</dbReference>
<accession>A0A076NHB0</accession>
<dbReference type="InterPro" id="IPR040919">
    <property type="entry name" value="Asparaginase_C"/>
</dbReference>
<feature type="binding site" evidence="5">
    <location>
        <begin position="89"/>
        <end position="90"/>
    </location>
    <ligand>
        <name>substrate</name>
    </ligand>
</feature>
<evidence type="ECO:0000256" key="5">
    <source>
        <dbReference type="PIRSR" id="PIRSR001220-2"/>
    </source>
</evidence>
<evidence type="ECO:0000313" key="12">
    <source>
        <dbReference type="Proteomes" id="UP000215374"/>
    </source>
</evidence>
<dbReference type="Gene3D" id="3.40.50.40">
    <property type="match status" value="1"/>
</dbReference>
<dbReference type="GO" id="GO:0004067">
    <property type="term" value="F:asparaginase activity"/>
    <property type="evidence" value="ECO:0007669"/>
    <property type="project" value="UniProtKB-UniRule"/>
</dbReference>
<dbReference type="Gene3D" id="3.40.50.1170">
    <property type="entry name" value="L-asparaginase, N-terminal domain"/>
    <property type="match status" value="1"/>
</dbReference>
<evidence type="ECO:0000259" key="7">
    <source>
        <dbReference type="Pfam" id="PF00710"/>
    </source>
</evidence>
<evidence type="ECO:0000259" key="8">
    <source>
        <dbReference type="Pfam" id="PF17763"/>
    </source>
</evidence>
<evidence type="ECO:0000313" key="9">
    <source>
        <dbReference type="EMBL" id="AIJ33874.1"/>
    </source>
</evidence>
<dbReference type="InterPro" id="IPR020827">
    <property type="entry name" value="Asparaginase/glutaminase_AS1"/>
</dbReference>
<dbReference type="SMART" id="SM00870">
    <property type="entry name" value="Asparaginase"/>
    <property type="match status" value="1"/>
</dbReference>
<evidence type="ECO:0000256" key="6">
    <source>
        <dbReference type="PROSITE-ProRule" id="PRU10099"/>
    </source>
</evidence>
<feature type="binding site" evidence="5">
    <location>
        <position position="56"/>
    </location>
    <ligand>
        <name>substrate</name>
    </ligand>
</feature>
<dbReference type="GO" id="GO:0006528">
    <property type="term" value="P:asparagine metabolic process"/>
    <property type="evidence" value="ECO:0007669"/>
    <property type="project" value="InterPro"/>
</dbReference>
<dbReference type="EMBL" id="LT906467">
    <property type="protein sequence ID" value="SNV76524.1"/>
    <property type="molecule type" value="Genomic_DNA"/>
</dbReference>
<dbReference type="RefSeq" id="WP_038591450.1">
    <property type="nucleotide sequence ID" value="NZ_CP009211.1"/>
</dbReference>
<dbReference type="PRINTS" id="PR00139">
    <property type="entry name" value="ASNGLNASE"/>
</dbReference>